<dbReference type="HOGENOM" id="CLU_2877432_0_0_0"/>
<evidence type="ECO:0000313" key="3">
    <source>
        <dbReference type="Proteomes" id="UP000006898"/>
    </source>
</evidence>
<dbReference type="AlphaFoldDB" id="D5MLJ0"/>
<proteinExistence type="predicted"/>
<reference evidence="2 3" key="1">
    <citation type="journal article" date="2010" name="Nature">
        <title>Nitrite-driven anaerobic methane oxidation by oxygenic bacteria.</title>
        <authorList>
            <person name="Ettwig K.F."/>
            <person name="Butler M.K."/>
            <person name="Le Paslier D."/>
            <person name="Pelletier E."/>
            <person name="Mangenot S."/>
            <person name="Kuypers M.M.M."/>
            <person name="Schreiber F."/>
            <person name="Dutilh B.E."/>
            <person name="Zedelius J."/>
            <person name="de Beer D."/>
            <person name="Gloerich J."/>
            <person name="Wessels H.J.C.T."/>
            <person name="van Allen T."/>
            <person name="Luesken F."/>
            <person name="Wu M."/>
            <person name="van de Pas-Schoonen K.T."/>
            <person name="Op den Camp H.J.M."/>
            <person name="Janssen-Megens E.M."/>
            <person name="Francoijs K-J."/>
            <person name="Stunnenberg H."/>
            <person name="Weissenbach J."/>
            <person name="Jetten M.S.M."/>
            <person name="Strous M."/>
        </authorList>
    </citation>
    <scope>NUCLEOTIDE SEQUENCE [LARGE SCALE GENOMIC DNA]</scope>
</reference>
<evidence type="ECO:0000313" key="2">
    <source>
        <dbReference type="EMBL" id="CBE67856.1"/>
    </source>
</evidence>
<organism evidence="2 3">
    <name type="scientific">Methylomirabilis oxygeniifera</name>
    <dbReference type="NCBI Taxonomy" id="671143"/>
    <lineage>
        <taxon>Bacteria</taxon>
        <taxon>Candidatus Methylomirabilota</taxon>
        <taxon>Candidatus Methylomirabilia</taxon>
        <taxon>Candidatus Methylomirabilales</taxon>
        <taxon>Candidatus Methylomirabilaceae</taxon>
        <taxon>Candidatus Methylomirabilis</taxon>
    </lineage>
</organism>
<protein>
    <submittedName>
        <fullName evidence="2">ATPase (AAA+ superfamily)-like</fullName>
    </submittedName>
</protein>
<dbReference type="STRING" id="671143.DAMO_0793"/>
<accession>D5MLJ0</accession>
<dbReference type="PATRIC" id="fig|671143.5.peg.690"/>
<feature type="domain" description="AAA" evidence="1">
    <location>
        <begin position="3"/>
        <end position="44"/>
    </location>
</feature>
<dbReference type="Proteomes" id="UP000006898">
    <property type="component" value="Chromosome"/>
</dbReference>
<name>D5MLJ0_METO1</name>
<dbReference type="EMBL" id="FP565575">
    <property type="protein sequence ID" value="CBE67856.1"/>
    <property type="molecule type" value="Genomic_DNA"/>
</dbReference>
<dbReference type="InterPro" id="IPR041682">
    <property type="entry name" value="AAA_14"/>
</dbReference>
<dbReference type="PANTHER" id="PTHR33295">
    <property type="entry name" value="ATPASE"/>
    <property type="match status" value="1"/>
</dbReference>
<dbReference type="Pfam" id="PF13173">
    <property type="entry name" value="AAA_14"/>
    <property type="match status" value="1"/>
</dbReference>
<dbReference type="KEGG" id="mox:DAMO_0793"/>
<dbReference type="PANTHER" id="PTHR33295:SF8">
    <property type="entry name" value="AAA+ ATPASE DOMAIN-CONTAINING PROTEIN"/>
    <property type="match status" value="1"/>
</dbReference>
<gene>
    <name evidence="2" type="ORF">DAMO_0793</name>
</gene>
<dbReference type="eggNOG" id="COG1373">
    <property type="taxonomic scope" value="Bacteria"/>
</dbReference>
<sequence length="63" mass="7341">MRTEQCEVYLTGSSAKMLSKEIATQMRGRALSWELFPFSFREFLDYKAIESEGALLTKKRFLV</sequence>
<evidence type="ECO:0000259" key="1">
    <source>
        <dbReference type="Pfam" id="PF13173"/>
    </source>
</evidence>